<evidence type="ECO:0000256" key="6">
    <source>
        <dbReference type="ARBA" id="ARBA00022679"/>
    </source>
</evidence>
<feature type="transmembrane region" description="Helical" evidence="12">
    <location>
        <begin position="649"/>
        <end position="667"/>
    </location>
</feature>
<dbReference type="PANTHER" id="PTHR23072">
    <property type="entry name" value="PHOSPHATIDYLINOSITOL GLYCAN-RELATED"/>
    <property type="match status" value="1"/>
</dbReference>
<comment type="caution">
    <text evidence="14">The sequence shown here is derived from an EMBL/GenBank/DDBJ whole genome shotgun (WGS) entry which is preliminary data.</text>
</comment>
<name>A0A2K3QQG3_9HYPO</name>
<organism evidence="14 15">
    <name type="scientific">Tolypocladium capitatum</name>
    <dbReference type="NCBI Taxonomy" id="45235"/>
    <lineage>
        <taxon>Eukaryota</taxon>
        <taxon>Fungi</taxon>
        <taxon>Dikarya</taxon>
        <taxon>Ascomycota</taxon>
        <taxon>Pezizomycotina</taxon>
        <taxon>Sordariomycetes</taxon>
        <taxon>Hypocreomycetidae</taxon>
        <taxon>Hypocreales</taxon>
        <taxon>Ophiocordycipitaceae</taxon>
        <taxon>Tolypocladium</taxon>
    </lineage>
</organism>
<feature type="transmembrane region" description="Helical" evidence="12">
    <location>
        <begin position="821"/>
        <end position="844"/>
    </location>
</feature>
<evidence type="ECO:0000256" key="3">
    <source>
        <dbReference type="ARBA" id="ARBA00005315"/>
    </source>
</evidence>
<feature type="domain" description="GPI ethanolamine phosphate transferase 2 C-terminal" evidence="13">
    <location>
        <begin position="445"/>
        <end position="883"/>
    </location>
</feature>
<comment type="subcellular location">
    <subcellularLocation>
        <location evidence="1 12">Endoplasmic reticulum membrane</location>
        <topology evidence="1 12">Multi-pass membrane protein</topology>
    </subcellularLocation>
</comment>
<comment type="pathway">
    <text evidence="2 12">Glycolipid biosynthesis; glycosylphosphatidylinositol-anchor biosynthesis.</text>
</comment>
<keyword evidence="8 12" id="KW-0256">Endoplasmic reticulum</keyword>
<dbReference type="AlphaFoldDB" id="A0A2K3QQG3"/>
<dbReference type="Pfam" id="PF01663">
    <property type="entry name" value="Phosphodiest"/>
    <property type="match status" value="1"/>
</dbReference>
<evidence type="ECO:0000256" key="8">
    <source>
        <dbReference type="ARBA" id="ARBA00022824"/>
    </source>
</evidence>
<feature type="transmembrane region" description="Helical" evidence="12">
    <location>
        <begin position="746"/>
        <end position="765"/>
    </location>
</feature>
<evidence type="ECO:0000256" key="4">
    <source>
        <dbReference type="ARBA" id="ARBA00020830"/>
    </source>
</evidence>
<dbReference type="InterPro" id="IPR037674">
    <property type="entry name" value="PIG-G_N"/>
</dbReference>
<dbReference type="InterPro" id="IPR017850">
    <property type="entry name" value="Alkaline_phosphatase_core_sf"/>
</dbReference>
<comment type="similarity">
    <text evidence="3 12">Belongs to the PIGG/PIGN/PIGO family. PIGG subfamily.</text>
</comment>
<dbReference type="PANTHER" id="PTHR23072:SF0">
    <property type="entry name" value="GPI ETHANOLAMINE PHOSPHATE TRANSFERASE 2"/>
    <property type="match status" value="1"/>
</dbReference>
<feature type="transmembrane region" description="Helical" evidence="12">
    <location>
        <begin position="864"/>
        <end position="883"/>
    </location>
</feature>
<sequence>MVAATNGSLLCPVLLTVANLLIPLSILVFAAGFFPYKPFLPGLAEYEPLEYGAPPSAPFDRVVFMVVDALRRQGATSDFVYSEDSGFEHTQSLIRDGAAIPFTANARSPTVTMPRIKAITTGSIPSFVDLILNFDEADTSSTLAAQDTWLAQLKVAGKGKLLMFGDDTWLKLFPDTFDRHDGTSSFFVSDFTEVDNNVTRHIAGELENNDWGLMVLHYLGLDHIGHKAGPRSSNMLPKQAEMDGIVKVIYSAMESKDHLNSTLFVLCGDHGMNDAGNHGASSPGETSPALVFMSPKLKGFSAKFPAPAQPKNEFDYYAMVEQSDIAPTIAALLGFPVSKNNLGAFILDFLPFWSRSSDKIQILIRNARQILNIVTAAFGGELFDVRSNVDPCTLEATDISELACEWRKINQQAASLASAAEIDQTWLSAMSSWLRRAQDMMSSMASNYDMSRLTIGQGLATAATLASVVVASLQSAHRSGTVIPLLLITVSYGIMMFASSYVEEEQHFWYWSSSLWVAWLGFRAIQRTGRFSTVFRYLLSLGTLRLIRAWNQTGQKFAGEPDIVKLFLAPNPQMLWVLVSLTYILVSFQVLANLNGLPFIVATSLTSVLVSSTFAFKLAFTAEDAPELIAGFAKTLHDKFEGQTLLSRAHVVFAALAVLTACAVYLGSKGGRYAKSSGKSHPIPGLLWHTMGANKSPAQLLHHLYTLLAMTQSRVTNIPLLLVSMVLLYCLESMELTATEITTSSILFQYTSFFAFGGSNAISSVDLSSAYNGISGFNVVAVGILTFVSNWAGPIFWTSATNLLLLHKYRQGQAHVHRHHLALLTVFATSSVASVMVACTALRTHLFIWTVFSPKYLYSMAWGLGQHLVINVGLGSLLFWFGAQW</sequence>
<comment type="function">
    <text evidence="12">Ethanolamine phosphate transferase involved in glycosylphosphatidylinositol-anchor biosynthesis. Transfers ethanolamine phosphate to the GPI second mannose.</text>
</comment>
<dbReference type="Pfam" id="PF19316">
    <property type="entry name" value="PIGO_PIGG"/>
    <property type="match status" value="1"/>
</dbReference>
<evidence type="ECO:0000256" key="1">
    <source>
        <dbReference type="ARBA" id="ARBA00004477"/>
    </source>
</evidence>
<keyword evidence="6 12" id="KW-0808">Transferase</keyword>
<evidence type="ECO:0000313" key="15">
    <source>
        <dbReference type="Proteomes" id="UP000236621"/>
    </source>
</evidence>
<evidence type="ECO:0000256" key="10">
    <source>
        <dbReference type="ARBA" id="ARBA00023136"/>
    </source>
</evidence>
<dbReference type="GO" id="GO:0006506">
    <property type="term" value="P:GPI anchor biosynthetic process"/>
    <property type="evidence" value="ECO:0007669"/>
    <property type="project" value="UniProtKB-UniPathway"/>
</dbReference>
<keyword evidence="7 12" id="KW-0812">Transmembrane</keyword>
<dbReference type="InterPro" id="IPR002591">
    <property type="entry name" value="Phosphodiest/P_Trfase"/>
</dbReference>
<evidence type="ECO:0000256" key="2">
    <source>
        <dbReference type="ARBA" id="ARBA00004687"/>
    </source>
</evidence>
<dbReference type="UniPathway" id="UPA00196"/>
<evidence type="ECO:0000313" key="14">
    <source>
        <dbReference type="EMBL" id="PNY29776.1"/>
    </source>
</evidence>
<dbReference type="InterPro" id="IPR045687">
    <property type="entry name" value="PIGG/GPI7_C"/>
</dbReference>
<dbReference type="STRING" id="45235.A0A2K3QQG3"/>
<accession>A0A2K3QQG3</accession>
<dbReference type="OrthoDB" id="272139at2759"/>
<dbReference type="GO" id="GO:0051267">
    <property type="term" value="F:CP2 mannose-ethanolamine phosphotransferase activity"/>
    <property type="evidence" value="ECO:0007669"/>
    <property type="project" value="TreeGrafter"/>
</dbReference>
<keyword evidence="11" id="KW-0325">Glycoprotein</keyword>
<keyword evidence="10 12" id="KW-0472">Membrane</keyword>
<proteinExistence type="inferred from homology"/>
<feature type="transmembrane region" description="Helical" evidence="12">
    <location>
        <begin position="482"/>
        <end position="502"/>
    </location>
</feature>
<keyword evidence="9 12" id="KW-1133">Transmembrane helix</keyword>
<evidence type="ECO:0000256" key="11">
    <source>
        <dbReference type="ARBA" id="ARBA00023180"/>
    </source>
</evidence>
<dbReference type="Gene3D" id="3.40.720.10">
    <property type="entry name" value="Alkaline Phosphatase, subunit A"/>
    <property type="match status" value="1"/>
</dbReference>
<feature type="transmembrane region" description="Helical" evidence="12">
    <location>
        <begin position="450"/>
        <end position="470"/>
    </location>
</feature>
<dbReference type="Proteomes" id="UP000236621">
    <property type="component" value="Unassembled WGS sequence"/>
</dbReference>
<evidence type="ECO:0000256" key="7">
    <source>
        <dbReference type="ARBA" id="ARBA00022692"/>
    </source>
</evidence>
<gene>
    <name evidence="14" type="ORF">TCAP_00312</name>
</gene>
<keyword evidence="15" id="KW-1185">Reference proteome</keyword>
<feature type="transmembrane region" description="Helical" evidence="12">
    <location>
        <begin position="574"/>
        <end position="592"/>
    </location>
</feature>
<keyword evidence="5 12" id="KW-0337">GPI-anchor biosynthesis</keyword>
<evidence type="ECO:0000256" key="5">
    <source>
        <dbReference type="ARBA" id="ARBA00022502"/>
    </source>
</evidence>
<protein>
    <recommendedName>
        <fullName evidence="4 12">GPI ethanolamine phosphate transferase 2</fullName>
    </recommendedName>
</protein>
<feature type="transmembrane region" description="Helical" evidence="12">
    <location>
        <begin position="715"/>
        <end position="734"/>
    </location>
</feature>
<dbReference type="EMBL" id="NRSZ01000056">
    <property type="protein sequence ID" value="PNY29776.1"/>
    <property type="molecule type" value="Genomic_DNA"/>
</dbReference>
<dbReference type="CDD" id="cd16024">
    <property type="entry name" value="GPI_EPT_2"/>
    <property type="match status" value="1"/>
</dbReference>
<evidence type="ECO:0000259" key="13">
    <source>
        <dbReference type="Pfam" id="PF19316"/>
    </source>
</evidence>
<evidence type="ECO:0000256" key="12">
    <source>
        <dbReference type="RuleBase" id="RU367106"/>
    </source>
</evidence>
<dbReference type="SUPFAM" id="SSF53649">
    <property type="entry name" value="Alkaline phosphatase-like"/>
    <property type="match status" value="1"/>
</dbReference>
<evidence type="ECO:0000256" key="9">
    <source>
        <dbReference type="ARBA" id="ARBA00022989"/>
    </source>
</evidence>
<reference evidence="14 15" key="1">
    <citation type="submission" date="2017-08" db="EMBL/GenBank/DDBJ databases">
        <title>Harnessing the power of phylogenomics to disentangle the directionality and signatures of interkingdom host jumping in the parasitic fungal genus Tolypocladium.</title>
        <authorList>
            <person name="Quandt C.A."/>
            <person name="Patterson W."/>
            <person name="Spatafora J.W."/>
        </authorList>
    </citation>
    <scope>NUCLEOTIDE SEQUENCE [LARGE SCALE GENOMIC DNA]</scope>
    <source>
        <strain evidence="14 15">CBS 113982</strain>
    </source>
</reference>
<dbReference type="GO" id="GO:0005789">
    <property type="term" value="C:endoplasmic reticulum membrane"/>
    <property type="evidence" value="ECO:0007669"/>
    <property type="project" value="UniProtKB-SubCell"/>
</dbReference>
<feature type="transmembrane region" description="Helical" evidence="12">
    <location>
        <begin position="777"/>
        <end position="800"/>
    </location>
</feature>
<dbReference type="InterPro" id="IPR039527">
    <property type="entry name" value="PIGG/GPI7"/>
</dbReference>